<reference evidence="3" key="2">
    <citation type="submission" date="2019-10" db="EMBL/GenBank/DDBJ databases">
        <title>Conservation and host-specific expression of non-tandemly repeated heterogenous ribosome RNA gene in arbuscular mycorrhizal fungi.</title>
        <authorList>
            <person name="Maeda T."/>
            <person name="Kobayashi Y."/>
            <person name="Nakagawa T."/>
            <person name="Ezawa T."/>
            <person name="Yamaguchi K."/>
            <person name="Bino T."/>
            <person name="Nishimoto Y."/>
            <person name="Shigenobu S."/>
            <person name="Kawaguchi M."/>
        </authorList>
    </citation>
    <scope>NUCLEOTIDE SEQUENCE</scope>
    <source>
        <strain evidence="3">HR1</strain>
    </source>
</reference>
<gene>
    <name evidence="3" type="ORF">RCL2_001214900</name>
    <name evidence="2" type="ORF">RclHR1_00050010</name>
</gene>
<dbReference type="EMBL" id="BLAL01000087">
    <property type="protein sequence ID" value="GES85058.1"/>
    <property type="molecule type" value="Genomic_DNA"/>
</dbReference>
<organism evidence="2 4">
    <name type="scientific">Rhizophagus clarus</name>
    <dbReference type="NCBI Taxonomy" id="94130"/>
    <lineage>
        <taxon>Eukaryota</taxon>
        <taxon>Fungi</taxon>
        <taxon>Fungi incertae sedis</taxon>
        <taxon>Mucoromycota</taxon>
        <taxon>Glomeromycotina</taxon>
        <taxon>Glomeromycetes</taxon>
        <taxon>Glomerales</taxon>
        <taxon>Glomeraceae</taxon>
        <taxon>Rhizophagus</taxon>
    </lineage>
</organism>
<dbReference type="OrthoDB" id="8789982at2759"/>
<evidence type="ECO:0000313" key="2">
    <source>
        <dbReference type="EMBL" id="GBC03102.1"/>
    </source>
</evidence>
<dbReference type="SUPFAM" id="SSF54695">
    <property type="entry name" value="POZ domain"/>
    <property type="match status" value="1"/>
</dbReference>
<dbReference type="Gene3D" id="3.30.710.10">
    <property type="entry name" value="Potassium Channel Kv1.1, Chain A"/>
    <property type="match status" value="1"/>
</dbReference>
<name>A0A2Z6S329_9GLOM</name>
<comment type="caution">
    <text evidence="2">The sequence shown here is derived from an EMBL/GenBank/DDBJ whole genome shotgun (WGS) entry which is preliminary data.</text>
</comment>
<evidence type="ECO:0000259" key="1">
    <source>
        <dbReference type="PROSITE" id="PS50097"/>
    </source>
</evidence>
<dbReference type="PROSITE" id="PS50097">
    <property type="entry name" value="BTB"/>
    <property type="match status" value="1"/>
</dbReference>
<evidence type="ECO:0000313" key="4">
    <source>
        <dbReference type="Proteomes" id="UP000247702"/>
    </source>
</evidence>
<dbReference type="InterPro" id="IPR011333">
    <property type="entry name" value="SKP1/BTB/POZ_sf"/>
</dbReference>
<keyword evidence="4" id="KW-1185">Reference proteome</keyword>
<proteinExistence type="predicted"/>
<evidence type="ECO:0000313" key="3">
    <source>
        <dbReference type="EMBL" id="GES85058.1"/>
    </source>
</evidence>
<dbReference type="CDD" id="cd18186">
    <property type="entry name" value="BTB_POZ_ZBTB_KLHL-like"/>
    <property type="match status" value="1"/>
</dbReference>
<dbReference type="EMBL" id="BEXD01003870">
    <property type="protein sequence ID" value="GBC03102.1"/>
    <property type="molecule type" value="Genomic_DNA"/>
</dbReference>
<dbReference type="Pfam" id="PF00651">
    <property type="entry name" value="BTB"/>
    <property type="match status" value="1"/>
</dbReference>
<dbReference type="InterPro" id="IPR000210">
    <property type="entry name" value="BTB/POZ_dom"/>
</dbReference>
<dbReference type="Proteomes" id="UP000247702">
    <property type="component" value="Unassembled WGS sequence"/>
</dbReference>
<dbReference type="Proteomes" id="UP000615446">
    <property type="component" value="Unassembled WGS sequence"/>
</dbReference>
<protein>
    <recommendedName>
        <fullName evidence="1">BTB domain-containing protein</fullName>
    </recommendedName>
</protein>
<sequence length="221" mass="26429">MPSEYLQEVADGLEKLLENENDFNVIIYVGENEHLKEIHAHSHILRTRSQYFRTALSKEGSEKKDGKFVLRKHNISPQLFKVISRDDLLLDEIVIWNNLIKWCLVQHSTISHDPIQWNDEEIIIMERTIHRFISLIRFCYISLENFATKVYPFKEIIPKDVIDSMIQFHMTKNKQLNKDKRPPRQQKCDIDSFIINQNHIAIFANWIYRKVNISKYIPYNF</sequence>
<reference evidence="2 4" key="1">
    <citation type="submission" date="2017-11" db="EMBL/GenBank/DDBJ databases">
        <title>The genome of Rhizophagus clarus HR1 reveals common genetic basis of auxotrophy among arbuscular mycorrhizal fungi.</title>
        <authorList>
            <person name="Kobayashi Y."/>
        </authorList>
    </citation>
    <scope>NUCLEOTIDE SEQUENCE [LARGE SCALE GENOMIC DNA]</scope>
    <source>
        <strain evidence="2 4">HR1</strain>
    </source>
</reference>
<accession>A0A2Z6S329</accession>
<dbReference type="AlphaFoldDB" id="A0A2Z6S329"/>
<feature type="domain" description="BTB" evidence="1">
    <location>
        <begin position="23"/>
        <end position="83"/>
    </location>
</feature>